<keyword evidence="2" id="KW-1185">Reference proteome</keyword>
<comment type="caution">
    <text evidence="1">The sequence shown here is derived from an EMBL/GenBank/DDBJ whole genome shotgun (WGS) entry which is preliminary data.</text>
</comment>
<dbReference type="PANTHER" id="PTHR35978:SF1">
    <property type="entry name" value="IQ DOMAIN-CONTAINING PROTEIN M"/>
    <property type="match status" value="1"/>
</dbReference>
<protein>
    <submittedName>
        <fullName evidence="1">IQCM protein</fullName>
    </submittedName>
</protein>
<name>A0AA40L279_PYGPA</name>
<gene>
    <name evidence="1" type="primary">Iqcm</name>
    <name evidence="1" type="ORF">KCX86_0004343</name>
</gene>
<evidence type="ECO:0000313" key="2">
    <source>
        <dbReference type="Proteomes" id="UP001177209"/>
    </source>
</evidence>
<accession>A0AA40L279</accession>
<feature type="non-terminal residue" evidence="1">
    <location>
        <position position="418"/>
    </location>
</feature>
<proteinExistence type="predicted"/>
<evidence type="ECO:0000313" key="1">
    <source>
        <dbReference type="EMBL" id="KAK1189925.1"/>
    </source>
</evidence>
<sequence length="418" mass="48108">QKCNGSVSSQQLSIPYCSWGSTQTPLSAPSILENNANSYNTKAFGKASWKTVFQQGSWLEKRSYKLPERPLSKINSIPAETRTVTFSPTYPEKAVKSCKAYIYLSPQYAMEQEERISITELLSGIDSVSRALEDEKKENFSSLKNTPIFPTGKVYQDWRGMIVPNPVKEYSQARQKNMKGKEVSFVHQTEKQISCTLISSDKHLDLQNQKKVKKNVTHLEVFEGSHDSRKHPSSREVLKAVFCIQRCVRWWLEHRAFKRVKIKSTSHGPSLPAVVRYYCKMIARIKYRAGVLDSSTPLRYFELEEWMDKKRYVIQFFNRIIFYFNFIYETMFSKSESDKKMDRNYLPEFLRGCVCSIPASGIQRVFQLVCPASTAAVRSIKKHQAIEMAFTLFSPLGAKVKNLITVPLPWVHPLMDGK</sequence>
<organism evidence="1 2">
    <name type="scientific">Pygoscelis papua</name>
    <name type="common">Gentoo penguin</name>
    <dbReference type="NCBI Taxonomy" id="30457"/>
    <lineage>
        <taxon>Eukaryota</taxon>
        <taxon>Metazoa</taxon>
        <taxon>Chordata</taxon>
        <taxon>Craniata</taxon>
        <taxon>Vertebrata</taxon>
        <taxon>Euteleostomi</taxon>
        <taxon>Archelosauria</taxon>
        <taxon>Archosauria</taxon>
        <taxon>Dinosauria</taxon>
        <taxon>Saurischia</taxon>
        <taxon>Theropoda</taxon>
        <taxon>Coelurosauria</taxon>
        <taxon>Aves</taxon>
        <taxon>Neognathae</taxon>
        <taxon>Neoaves</taxon>
        <taxon>Aequornithes</taxon>
        <taxon>Sphenisciformes</taxon>
        <taxon>Spheniscidae</taxon>
        <taxon>Pygoscelis</taxon>
    </lineage>
</organism>
<dbReference type="EMBL" id="JAHCLZ010011724">
    <property type="protein sequence ID" value="KAK1189925.1"/>
    <property type="molecule type" value="Genomic_DNA"/>
</dbReference>
<feature type="non-terminal residue" evidence="1">
    <location>
        <position position="1"/>
    </location>
</feature>
<dbReference type="AlphaFoldDB" id="A0AA40L279"/>
<dbReference type="Proteomes" id="UP001177209">
    <property type="component" value="Unassembled WGS sequence"/>
</dbReference>
<dbReference type="PANTHER" id="PTHR35978">
    <property type="entry name" value="IQ DOMAIN-CONTAINING PROTEIN M"/>
    <property type="match status" value="1"/>
</dbReference>
<reference evidence="1" key="1">
    <citation type="submission" date="2021-05" db="EMBL/GenBank/DDBJ databases">
        <title>A comprehensive genomic history of the evolution of penguins.</title>
        <authorList>
            <person name="Bi X."/>
        </authorList>
    </citation>
    <scope>NUCLEOTIDE SEQUENCE</scope>
    <source>
        <strain evidence="1">Gentoo_SouthGeorgia</strain>
        <tissue evidence="1">Blood</tissue>
    </source>
</reference>